<proteinExistence type="predicted"/>
<evidence type="ECO:0000313" key="3">
    <source>
        <dbReference type="Proteomes" id="UP000187203"/>
    </source>
</evidence>
<accession>A0A1R3IQ30</accession>
<evidence type="ECO:0000313" key="2">
    <source>
        <dbReference type="EMBL" id="OMO84620.1"/>
    </source>
</evidence>
<gene>
    <name evidence="2" type="ORF">COLO4_21942</name>
</gene>
<feature type="transmembrane region" description="Helical" evidence="1">
    <location>
        <begin position="192"/>
        <end position="212"/>
    </location>
</feature>
<keyword evidence="3" id="KW-1185">Reference proteome</keyword>
<comment type="caution">
    <text evidence="2">The sequence shown here is derived from an EMBL/GenBank/DDBJ whole genome shotgun (WGS) entry which is preliminary data.</text>
</comment>
<evidence type="ECO:0000256" key="1">
    <source>
        <dbReference type="SAM" id="Phobius"/>
    </source>
</evidence>
<dbReference type="AlphaFoldDB" id="A0A1R3IQ30"/>
<dbReference type="EMBL" id="AWUE01017833">
    <property type="protein sequence ID" value="OMO84620.1"/>
    <property type="molecule type" value="Genomic_DNA"/>
</dbReference>
<organism evidence="2 3">
    <name type="scientific">Corchorus olitorius</name>
    <dbReference type="NCBI Taxonomy" id="93759"/>
    <lineage>
        <taxon>Eukaryota</taxon>
        <taxon>Viridiplantae</taxon>
        <taxon>Streptophyta</taxon>
        <taxon>Embryophyta</taxon>
        <taxon>Tracheophyta</taxon>
        <taxon>Spermatophyta</taxon>
        <taxon>Magnoliopsida</taxon>
        <taxon>eudicotyledons</taxon>
        <taxon>Gunneridae</taxon>
        <taxon>Pentapetalae</taxon>
        <taxon>rosids</taxon>
        <taxon>malvids</taxon>
        <taxon>Malvales</taxon>
        <taxon>Malvaceae</taxon>
        <taxon>Grewioideae</taxon>
        <taxon>Apeibeae</taxon>
        <taxon>Corchorus</taxon>
    </lineage>
</organism>
<sequence length="257" mass="26901">MKKFPKYFEIRVLTYDIIGILQSACLLAWKDDTTQAQQQTLLVLTVAKRKAIQANEAANGGANGANGGANGANGGPNVVANCGANRVGNQAVGAVNQVPAKVRSLPSYLGVDEVRKYHKEEIGKAKRKAIQANEAANGVTIGANGGGANRANGGGSNGANGGPIVVANGGANGVVLVSWLGDDTTQVQQQTLLVLTVAFMFFYALNYVNYIVDEVRKYHKEEIEKAKRKAIQANEAANGGANGANAGELMELTEDLM</sequence>
<keyword evidence="1" id="KW-0472">Membrane</keyword>
<keyword evidence="1" id="KW-1133">Transmembrane helix</keyword>
<protein>
    <submittedName>
        <fullName evidence="2">Uncharacterized protein</fullName>
    </submittedName>
</protein>
<name>A0A1R3IQ30_9ROSI</name>
<dbReference type="Proteomes" id="UP000187203">
    <property type="component" value="Unassembled WGS sequence"/>
</dbReference>
<keyword evidence="1" id="KW-0812">Transmembrane</keyword>
<reference evidence="3" key="1">
    <citation type="submission" date="2013-09" db="EMBL/GenBank/DDBJ databases">
        <title>Corchorus olitorius genome sequencing.</title>
        <authorList>
            <person name="Alam M."/>
            <person name="Haque M.S."/>
            <person name="Islam M.S."/>
            <person name="Emdad E.M."/>
            <person name="Islam M.M."/>
            <person name="Ahmed B."/>
            <person name="Halim A."/>
            <person name="Hossen Q.M.M."/>
            <person name="Hossain M.Z."/>
            <person name="Ahmed R."/>
            <person name="Khan M.M."/>
            <person name="Islam R."/>
            <person name="Rashid M.M."/>
            <person name="Khan S.A."/>
            <person name="Rahman M.S."/>
            <person name="Alam M."/>
            <person name="Yahiya A.S."/>
            <person name="Khan M.S."/>
            <person name="Azam M.S."/>
            <person name="Haque T."/>
            <person name="Lashkar M.Z.H."/>
            <person name="Akhand A.I."/>
            <person name="Morshed G."/>
            <person name="Roy S."/>
            <person name="Uddin K.S."/>
            <person name="Rabeya T."/>
            <person name="Hossain A.S."/>
            <person name="Chowdhury A."/>
            <person name="Snigdha A.R."/>
            <person name="Mortoza M.S."/>
            <person name="Matin S.A."/>
            <person name="Hoque S.M.E."/>
            <person name="Islam M.K."/>
            <person name="Roy D.K."/>
            <person name="Haider R."/>
            <person name="Moosa M.M."/>
            <person name="Elias S.M."/>
            <person name="Hasan A.M."/>
            <person name="Jahan S."/>
            <person name="Shafiuddin M."/>
            <person name="Mahmood N."/>
            <person name="Shommy N.S."/>
        </authorList>
    </citation>
    <scope>NUCLEOTIDE SEQUENCE [LARGE SCALE GENOMIC DNA]</scope>
    <source>
        <strain evidence="3">cv. O-4</strain>
    </source>
</reference>